<dbReference type="EMBL" id="VSSQ01085636">
    <property type="protein sequence ID" value="MPN33237.1"/>
    <property type="molecule type" value="Genomic_DNA"/>
</dbReference>
<reference evidence="1" key="1">
    <citation type="submission" date="2019-08" db="EMBL/GenBank/DDBJ databases">
        <authorList>
            <person name="Kucharzyk K."/>
            <person name="Murdoch R.W."/>
            <person name="Higgins S."/>
            <person name="Loffler F."/>
        </authorList>
    </citation>
    <scope>NUCLEOTIDE SEQUENCE</scope>
</reference>
<evidence type="ECO:0000313" key="1">
    <source>
        <dbReference type="EMBL" id="MPN33237.1"/>
    </source>
</evidence>
<dbReference type="AlphaFoldDB" id="A0A645H2J6"/>
<organism evidence="1">
    <name type="scientific">bioreactor metagenome</name>
    <dbReference type="NCBI Taxonomy" id="1076179"/>
    <lineage>
        <taxon>unclassified sequences</taxon>
        <taxon>metagenomes</taxon>
        <taxon>ecological metagenomes</taxon>
    </lineage>
</organism>
<sequence length="55" mass="5982">MNPKPEIPLPNATNTSYTLGQMNNKIAETTNIPNADIIGTNRFPLKNDKAIGNLT</sequence>
<name>A0A645H2J6_9ZZZZ</name>
<proteinExistence type="predicted"/>
<gene>
    <name evidence="1" type="ORF">SDC9_180721</name>
</gene>
<comment type="caution">
    <text evidence="1">The sequence shown here is derived from an EMBL/GenBank/DDBJ whole genome shotgun (WGS) entry which is preliminary data.</text>
</comment>
<accession>A0A645H2J6</accession>
<protein>
    <submittedName>
        <fullName evidence="1">Uncharacterized protein</fullName>
    </submittedName>
</protein>